<proteinExistence type="predicted"/>
<comment type="caution">
    <text evidence="3">The sequence shown here is derived from an EMBL/GenBank/DDBJ whole genome shotgun (WGS) entry which is preliminary data.</text>
</comment>
<dbReference type="EMBL" id="LCPV01000068">
    <property type="protein sequence ID" value="KKW05258.1"/>
    <property type="molecule type" value="Genomic_DNA"/>
</dbReference>
<evidence type="ECO:0000313" key="3">
    <source>
        <dbReference type="EMBL" id="KKW05258.1"/>
    </source>
</evidence>
<dbReference type="InterPro" id="IPR036265">
    <property type="entry name" value="HIT-like_sf"/>
</dbReference>
<keyword evidence="3" id="KW-0378">Hydrolase</keyword>
<accession>A0A0G1VFD2</accession>
<dbReference type="GO" id="GO:0016787">
    <property type="term" value="F:hydrolase activity"/>
    <property type="evidence" value="ECO:0007669"/>
    <property type="project" value="UniProtKB-KW"/>
</dbReference>
<dbReference type="GO" id="GO:0009117">
    <property type="term" value="P:nucleotide metabolic process"/>
    <property type="evidence" value="ECO:0007669"/>
    <property type="project" value="TreeGrafter"/>
</dbReference>
<dbReference type="PROSITE" id="PS51084">
    <property type="entry name" value="HIT_2"/>
    <property type="match status" value="1"/>
</dbReference>
<organism evidence="3 4">
    <name type="scientific">Candidatus Kaiserbacteria bacterium GW2011_GWC2_49_12</name>
    <dbReference type="NCBI Taxonomy" id="1618675"/>
    <lineage>
        <taxon>Bacteria</taxon>
        <taxon>Candidatus Kaiseribacteriota</taxon>
    </lineage>
</organism>
<evidence type="ECO:0000256" key="1">
    <source>
        <dbReference type="PROSITE-ProRule" id="PRU00464"/>
    </source>
</evidence>
<protein>
    <submittedName>
        <fullName evidence="3">Diadenosine tetraphosphate (Ap4A) hydrolase like protein HIT family hydrolase</fullName>
    </submittedName>
</protein>
<dbReference type="InterPro" id="IPR001310">
    <property type="entry name" value="Histidine_triad_HIT"/>
</dbReference>
<evidence type="ECO:0000259" key="2">
    <source>
        <dbReference type="PROSITE" id="PS51084"/>
    </source>
</evidence>
<feature type="domain" description="HIT" evidence="2">
    <location>
        <begin position="14"/>
        <end position="116"/>
    </location>
</feature>
<dbReference type="PANTHER" id="PTHR46648:SF1">
    <property type="entry name" value="ADENOSINE 5'-MONOPHOSPHORAMIDASE HNT1"/>
    <property type="match status" value="1"/>
</dbReference>
<dbReference type="InterPro" id="IPR011146">
    <property type="entry name" value="HIT-like"/>
</dbReference>
<gene>
    <name evidence="3" type="ORF">UY39_C0068G0006</name>
</gene>
<dbReference type="SUPFAM" id="SSF54197">
    <property type="entry name" value="HIT-like"/>
    <property type="match status" value="1"/>
</dbReference>
<name>A0A0G1VFD2_9BACT</name>
<dbReference type="Gene3D" id="3.30.428.10">
    <property type="entry name" value="HIT-like"/>
    <property type="match status" value="1"/>
</dbReference>
<sequence>MRNARGKKTCLICERIRLIKESKNPYFVAELETGYIVLADQQLYRGYTIFLSKQHKNELHEMGKETRQRFLNEMSQVAESVYRAFKPRKLNYELLGNRDPHLHWHLIPRYKDDKEPRKPIWVTMNSMNGAGSYIPAEKELVALKHGLLSQLSKEARIIGTYEGN</sequence>
<dbReference type="AlphaFoldDB" id="A0A0G1VFD2"/>
<feature type="short sequence motif" description="Histidine triad motif" evidence="1">
    <location>
        <begin position="101"/>
        <end position="105"/>
    </location>
</feature>
<reference evidence="3 4" key="1">
    <citation type="journal article" date="2015" name="Nature">
        <title>rRNA introns, odd ribosomes, and small enigmatic genomes across a large radiation of phyla.</title>
        <authorList>
            <person name="Brown C.T."/>
            <person name="Hug L.A."/>
            <person name="Thomas B.C."/>
            <person name="Sharon I."/>
            <person name="Castelle C.J."/>
            <person name="Singh A."/>
            <person name="Wilkins M.J."/>
            <person name="Williams K.H."/>
            <person name="Banfield J.F."/>
        </authorList>
    </citation>
    <scope>NUCLEOTIDE SEQUENCE [LARGE SCALE GENOMIC DNA]</scope>
</reference>
<dbReference type="Pfam" id="PF01230">
    <property type="entry name" value="HIT"/>
    <property type="match status" value="1"/>
</dbReference>
<dbReference type="Proteomes" id="UP000034589">
    <property type="component" value="Unassembled WGS sequence"/>
</dbReference>
<evidence type="ECO:0000313" key="4">
    <source>
        <dbReference type="Proteomes" id="UP000034589"/>
    </source>
</evidence>
<dbReference type="PANTHER" id="PTHR46648">
    <property type="entry name" value="HIT FAMILY PROTEIN 1"/>
    <property type="match status" value="1"/>
</dbReference>